<dbReference type="EMBL" id="JHEG02000059">
    <property type="protein sequence ID" value="KIE07926.1"/>
    <property type="molecule type" value="Genomic_DNA"/>
</dbReference>
<proteinExistence type="predicted"/>
<gene>
    <name evidence="3" type="ORF">DA73_0243970</name>
    <name evidence="2" type="ORF">DA73_0400025985</name>
</gene>
<dbReference type="OrthoDB" id="515727at2"/>
<dbReference type="EMBL" id="JHEG04000001">
    <property type="protein sequence ID" value="KAF3888542.1"/>
    <property type="molecule type" value="Genomic_DNA"/>
</dbReference>
<organism evidence="3">
    <name type="scientific">Tolypothrix bouteillei VB521301</name>
    <dbReference type="NCBI Taxonomy" id="1479485"/>
    <lineage>
        <taxon>Bacteria</taxon>
        <taxon>Bacillati</taxon>
        <taxon>Cyanobacteriota</taxon>
        <taxon>Cyanophyceae</taxon>
        <taxon>Nostocales</taxon>
        <taxon>Tolypothrichaceae</taxon>
        <taxon>Tolypothrix</taxon>
    </lineage>
</organism>
<keyword evidence="4" id="KW-1185">Reference proteome</keyword>
<dbReference type="AlphaFoldDB" id="A0A0C1N620"/>
<evidence type="ECO:0000256" key="1">
    <source>
        <dbReference type="SAM" id="Phobius"/>
    </source>
</evidence>
<evidence type="ECO:0000313" key="4">
    <source>
        <dbReference type="Proteomes" id="UP000029738"/>
    </source>
</evidence>
<feature type="transmembrane region" description="Helical" evidence="1">
    <location>
        <begin position="26"/>
        <end position="49"/>
    </location>
</feature>
<keyword evidence="1" id="KW-1133">Transmembrane helix</keyword>
<reference evidence="3" key="1">
    <citation type="journal article" date="2015" name="Genome Announc.">
        <title>Draft Genome Sequence of Tolypothrix boutellei Strain VB521301.</title>
        <authorList>
            <person name="Chandrababunaidu M.M."/>
            <person name="Singh D."/>
            <person name="Sen D."/>
            <person name="Bhan S."/>
            <person name="Das S."/>
            <person name="Gupta A."/>
            <person name="Adhikary S.P."/>
            <person name="Tripathy S."/>
        </authorList>
    </citation>
    <scope>NUCLEOTIDE SEQUENCE</scope>
    <source>
        <strain evidence="3">VB521301</strain>
    </source>
</reference>
<name>A0A0C1N620_9CYAN</name>
<dbReference type="Proteomes" id="UP000029738">
    <property type="component" value="Unassembled WGS sequence"/>
</dbReference>
<evidence type="ECO:0000313" key="3">
    <source>
        <dbReference type="EMBL" id="KIE07926.1"/>
    </source>
</evidence>
<dbReference type="RefSeq" id="WP_050046852.1">
    <property type="nucleotide sequence ID" value="NZ_JHEG04000001.1"/>
</dbReference>
<sequence length="80" mass="9368">MPHHISTQPTTNVNTYSNSKGAADAYTLNLIGFFIISLPIVLLLGMTTYKRYRTVVLRRRRVFLEKMWLMDAKDNTYRQD</sequence>
<keyword evidence="1" id="KW-0812">Transmembrane</keyword>
<comment type="caution">
    <text evidence="3">The sequence shown here is derived from an EMBL/GenBank/DDBJ whole genome shotgun (WGS) entry which is preliminary data.</text>
</comment>
<keyword evidence="1" id="KW-0472">Membrane</keyword>
<reference evidence="2" key="2">
    <citation type="submission" date="2019-11" db="EMBL/GenBank/DDBJ databases">
        <title>Improved Assembly of Tolypothrix boutellei genome.</title>
        <authorList>
            <person name="Sarangi A.N."/>
            <person name="Mukherjee M."/>
            <person name="Ghosh S."/>
            <person name="Singh D."/>
            <person name="Das A."/>
            <person name="Kant S."/>
            <person name="Prusty A."/>
            <person name="Tripathy S."/>
        </authorList>
    </citation>
    <scope>NUCLEOTIDE SEQUENCE</scope>
    <source>
        <strain evidence="2">VB521301</strain>
    </source>
</reference>
<accession>A0A0C1N620</accession>
<protein>
    <submittedName>
        <fullName evidence="3">Uncharacterized protein</fullName>
    </submittedName>
</protein>
<evidence type="ECO:0000313" key="2">
    <source>
        <dbReference type="EMBL" id="KAF3888542.1"/>
    </source>
</evidence>